<dbReference type="PANTHER" id="PTHR34185">
    <property type="entry name" value="DIADENYLATE CYCLASE"/>
    <property type="match status" value="1"/>
</dbReference>
<evidence type="ECO:0000256" key="1">
    <source>
        <dbReference type="ARBA" id="ARBA00000877"/>
    </source>
</evidence>
<evidence type="ECO:0000256" key="2">
    <source>
        <dbReference type="ARBA" id="ARBA00022475"/>
    </source>
</evidence>
<evidence type="ECO:0000256" key="3">
    <source>
        <dbReference type="ARBA" id="ARBA00022679"/>
    </source>
</evidence>
<dbReference type="GO" id="GO:0005524">
    <property type="term" value="F:ATP binding"/>
    <property type="evidence" value="ECO:0007669"/>
    <property type="project" value="UniProtKB-UniRule"/>
</dbReference>
<protein>
    <recommendedName>
        <fullName evidence="10">Diadenylate cyclase</fullName>
        <shortName evidence="10">DAC</shortName>
        <ecNumber evidence="10">2.7.7.85</ecNumber>
    </recommendedName>
    <alternativeName>
        <fullName evidence="10">Cyclic-di-AMP synthase</fullName>
        <shortName evidence="10">c-di-AMP synthase</shortName>
    </alternativeName>
</protein>
<evidence type="ECO:0000313" key="13">
    <source>
        <dbReference type="EMBL" id="HGZ43216.1"/>
    </source>
</evidence>
<dbReference type="NCBIfam" id="TIGR00159">
    <property type="entry name" value="diadenylate cyclase CdaA"/>
    <property type="match status" value="1"/>
</dbReference>
<comment type="subunit">
    <text evidence="10">Probably a homodimer.</text>
</comment>
<evidence type="ECO:0000259" key="12">
    <source>
        <dbReference type="PROSITE" id="PS51794"/>
    </source>
</evidence>
<comment type="caution">
    <text evidence="10">Lacks conserved residue(s) required for the propagation of feature annotation.</text>
</comment>
<dbReference type="GO" id="GO:0006171">
    <property type="term" value="P:cAMP biosynthetic process"/>
    <property type="evidence" value="ECO:0007669"/>
    <property type="project" value="InterPro"/>
</dbReference>
<dbReference type="Pfam" id="PF02457">
    <property type="entry name" value="DAC"/>
    <property type="match status" value="1"/>
</dbReference>
<evidence type="ECO:0000256" key="11">
    <source>
        <dbReference type="SAM" id="MobiDB-lite"/>
    </source>
</evidence>
<dbReference type="InterPro" id="IPR045585">
    <property type="entry name" value="CdaA_N"/>
</dbReference>
<dbReference type="HAMAP" id="MF_01499">
    <property type="entry name" value="DacA"/>
    <property type="match status" value="1"/>
</dbReference>
<feature type="transmembrane region" description="Helical" evidence="10">
    <location>
        <begin position="38"/>
        <end position="62"/>
    </location>
</feature>
<dbReference type="Pfam" id="PF19293">
    <property type="entry name" value="CdaA_N"/>
    <property type="match status" value="1"/>
</dbReference>
<keyword evidence="5 10" id="KW-0548">Nucleotidyltransferase</keyword>
<dbReference type="InterPro" id="IPR014046">
    <property type="entry name" value="C-di-AMP_synthase"/>
</dbReference>
<keyword evidence="6 10" id="KW-0547">Nucleotide-binding</keyword>
<dbReference type="PIRSF" id="PIRSF004793">
    <property type="entry name" value="UCP004793"/>
    <property type="match status" value="1"/>
</dbReference>
<feature type="compositionally biased region" description="Low complexity" evidence="11">
    <location>
        <begin position="259"/>
        <end position="270"/>
    </location>
</feature>
<evidence type="ECO:0000256" key="6">
    <source>
        <dbReference type="ARBA" id="ARBA00022741"/>
    </source>
</evidence>
<evidence type="ECO:0000256" key="9">
    <source>
        <dbReference type="ARBA" id="ARBA00023136"/>
    </source>
</evidence>
<comment type="function">
    <text evidence="10">Catalyzes the condensation of 2 ATP molecules into cyclic di-AMP (c-di-AMP), a second messenger used to regulate differing processes in different bacteria.</text>
</comment>
<evidence type="ECO:0000256" key="10">
    <source>
        <dbReference type="HAMAP-Rule" id="MF_01499"/>
    </source>
</evidence>
<dbReference type="EMBL" id="DSQF01000015">
    <property type="protein sequence ID" value="HGZ43216.1"/>
    <property type="molecule type" value="Genomic_DNA"/>
</dbReference>
<reference evidence="13" key="1">
    <citation type="journal article" date="2020" name="mSystems">
        <title>Genome- and Community-Level Interaction Insights into Carbon Utilization and Element Cycling Functions of Hydrothermarchaeota in Hydrothermal Sediment.</title>
        <authorList>
            <person name="Zhou Z."/>
            <person name="Liu Y."/>
            <person name="Xu W."/>
            <person name="Pan J."/>
            <person name="Luo Z.H."/>
            <person name="Li M."/>
        </authorList>
    </citation>
    <scope>NUCLEOTIDE SEQUENCE [LARGE SCALE GENOMIC DNA]</scope>
    <source>
        <strain evidence="13">SpSt-381</strain>
    </source>
</reference>
<gene>
    <name evidence="10" type="primary">dacA</name>
    <name evidence="13" type="ORF">ENR23_07295</name>
</gene>
<dbReference type="AlphaFoldDB" id="A0A832I1W1"/>
<keyword evidence="7 10" id="KW-0067">ATP-binding</keyword>
<keyword evidence="3 10" id="KW-0808">Transferase</keyword>
<dbReference type="InterPro" id="IPR036888">
    <property type="entry name" value="DNA_integrity_DisA_N_sf"/>
</dbReference>
<organism evidence="13">
    <name type="scientific">Eiseniibacteriota bacterium</name>
    <dbReference type="NCBI Taxonomy" id="2212470"/>
    <lineage>
        <taxon>Bacteria</taxon>
        <taxon>Candidatus Eiseniibacteriota</taxon>
    </lineage>
</organism>
<feature type="domain" description="DAC" evidence="12">
    <location>
        <begin position="79"/>
        <end position="236"/>
    </location>
</feature>
<keyword evidence="9 10" id="KW-0472">Membrane</keyword>
<dbReference type="InterPro" id="IPR050338">
    <property type="entry name" value="DisA"/>
</dbReference>
<evidence type="ECO:0000256" key="5">
    <source>
        <dbReference type="ARBA" id="ARBA00022695"/>
    </source>
</evidence>
<dbReference type="GO" id="GO:0106408">
    <property type="term" value="F:diadenylate cyclase activity"/>
    <property type="evidence" value="ECO:0007669"/>
    <property type="project" value="UniProtKB-EC"/>
</dbReference>
<dbReference type="InterPro" id="IPR003390">
    <property type="entry name" value="DNA_integrity_scan_DisA_N"/>
</dbReference>
<dbReference type="PROSITE" id="PS51794">
    <property type="entry name" value="DAC"/>
    <property type="match status" value="1"/>
</dbReference>
<keyword evidence="4 10" id="KW-0812">Transmembrane</keyword>
<comment type="catalytic activity">
    <reaction evidence="1 10">
        <text>2 ATP = 3',3'-c-di-AMP + 2 diphosphate</text>
        <dbReference type="Rhea" id="RHEA:35655"/>
        <dbReference type="ChEBI" id="CHEBI:30616"/>
        <dbReference type="ChEBI" id="CHEBI:33019"/>
        <dbReference type="ChEBI" id="CHEBI:71500"/>
        <dbReference type="EC" id="2.7.7.85"/>
    </reaction>
</comment>
<accession>A0A832I1W1</accession>
<dbReference type="SUPFAM" id="SSF143597">
    <property type="entry name" value="YojJ-like"/>
    <property type="match status" value="1"/>
</dbReference>
<dbReference type="EC" id="2.7.7.85" evidence="10"/>
<name>A0A832I1W1_UNCEI</name>
<dbReference type="GO" id="GO:0004016">
    <property type="term" value="F:adenylate cyclase activity"/>
    <property type="evidence" value="ECO:0007669"/>
    <property type="project" value="UniProtKB-UniRule"/>
</dbReference>
<feature type="region of interest" description="Disordered" evidence="11">
    <location>
        <begin position="250"/>
        <end position="282"/>
    </location>
</feature>
<feature type="transmembrane region" description="Helical" evidence="10">
    <location>
        <begin position="6"/>
        <end position="26"/>
    </location>
</feature>
<evidence type="ECO:0000256" key="8">
    <source>
        <dbReference type="ARBA" id="ARBA00022989"/>
    </source>
</evidence>
<evidence type="ECO:0000256" key="7">
    <source>
        <dbReference type="ARBA" id="ARBA00022840"/>
    </source>
</evidence>
<dbReference type="PANTHER" id="PTHR34185:SF1">
    <property type="entry name" value="DIADENYLATE CYCLASE"/>
    <property type="match status" value="1"/>
</dbReference>
<sequence>MTPVHSIWLLDLLDIFLVAALFYRLLILVKGTRAAQMYVGLLVIVVIGVLAREFDLIAVKWITDSLRTVWLIVFVILFQPELRHALAQIGRTRYFRVFLRGDSYGVLGEIVRGVEQLSAQKKGALIVMERNVGLRNFVETGTRIDAKISAELLVTLFSPGSPLHDGAAILREDTVIAAGCILPLSSNPRVAMTLGTRHRAALGISEESDAAVVVVSEENGAISVAWRGVLRQRLDEGALRAELTRIFRLRGEDEPVPQTAADGAAETPTPDAAPPAEEKAAG</sequence>
<dbReference type="Gene3D" id="3.40.1700.10">
    <property type="entry name" value="DNA integrity scanning protein, DisA, N-terminal domain"/>
    <property type="match status" value="1"/>
</dbReference>
<dbReference type="InterPro" id="IPR034701">
    <property type="entry name" value="CdaA"/>
</dbReference>
<dbReference type="FunFam" id="3.40.1700.10:FF:000002">
    <property type="entry name" value="Diadenylate cyclase"/>
    <property type="match status" value="1"/>
</dbReference>
<comment type="caution">
    <text evidence="13">The sequence shown here is derived from an EMBL/GenBank/DDBJ whole genome shotgun (WGS) entry which is preliminary data.</text>
</comment>
<keyword evidence="8 10" id="KW-1133">Transmembrane helix</keyword>
<evidence type="ECO:0000256" key="4">
    <source>
        <dbReference type="ARBA" id="ARBA00022692"/>
    </source>
</evidence>
<comment type="similarity">
    <text evidence="10">Belongs to the adenylate cyclase family. DacA/CdaA subfamily.</text>
</comment>
<keyword evidence="2 10" id="KW-1003">Cell membrane</keyword>
<proteinExistence type="inferred from homology"/>